<dbReference type="Pfam" id="PF20237">
    <property type="entry name" value="DUF6594"/>
    <property type="match status" value="1"/>
</dbReference>
<dbReference type="PANTHER" id="PTHR34502">
    <property type="entry name" value="DUF6594 DOMAIN-CONTAINING PROTEIN-RELATED"/>
    <property type="match status" value="1"/>
</dbReference>
<name>A0A9P4NA08_9PLEO</name>
<dbReference type="InterPro" id="IPR046529">
    <property type="entry name" value="DUF6594"/>
</dbReference>
<feature type="transmembrane region" description="Helical" evidence="1">
    <location>
        <begin position="242"/>
        <end position="262"/>
    </location>
</feature>
<feature type="transmembrane region" description="Helical" evidence="1">
    <location>
        <begin position="269"/>
        <end position="288"/>
    </location>
</feature>
<feature type="domain" description="DUF6594" evidence="2">
    <location>
        <begin position="18"/>
        <end position="281"/>
    </location>
</feature>
<protein>
    <recommendedName>
        <fullName evidence="2">DUF6594 domain-containing protein</fullName>
    </recommendedName>
</protein>
<sequence>MVEIAMDIESKMDHLTGFPSLAAFIASDRDKTTAIFRRFDELAARNLLYYQSELAELESKLRAFDQHDLNADMETKQCARTWEHFRKAAAQEHNIIQKERMELMQRIRRTMKEYREALLFENKLASIPTPSNRILHAFRLEFFNGKSGDSKSFPTLGGCSAGLYDNIDDLVGLCVPENPDRLTSFAQDHLGCLFPAGPPKRGIAYTSDRAIVSLIAWFSTTLAALLLIGAIVVLYNVQAPKWRLGLITAFTCLFAGSVGLLTNARRAELFGATAAYAAVLVVFVSGNLGSTPGS</sequence>
<evidence type="ECO:0000313" key="4">
    <source>
        <dbReference type="Proteomes" id="UP000800093"/>
    </source>
</evidence>
<keyword evidence="1" id="KW-1133">Transmembrane helix</keyword>
<evidence type="ECO:0000256" key="1">
    <source>
        <dbReference type="SAM" id="Phobius"/>
    </source>
</evidence>
<proteinExistence type="predicted"/>
<keyword evidence="4" id="KW-1185">Reference proteome</keyword>
<dbReference type="PANTHER" id="PTHR34502:SF4">
    <property type="entry name" value="DUF6594 DOMAIN-CONTAINING PROTEIN"/>
    <property type="match status" value="1"/>
</dbReference>
<comment type="caution">
    <text evidence="3">The sequence shown here is derived from an EMBL/GenBank/DDBJ whole genome shotgun (WGS) entry which is preliminary data.</text>
</comment>
<dbReference type="OrthoDB" id="3533814at2759"/>
<keyword evidence="1" id="KW-0472">Membrane</keyword>
<reference evidence="4" key="1">
    <citation type="journal article" date="2020" name="Stud. Mycol.">
        <title>101 Dothideomycetes genomes: A test case for predicting lifestyles and emergence of pathogens.</title>
        <authorList>
            <person name="Haridas S."/>
            <person name="Albert R."/>
            <person name="Binder M."/>
            <person name="Bloem J."/>
            <person name="LaButti K."/>
            <person name="Salamov A."/>
            <person name="Andreopoulos B."/>
            <person name="Baker S."/>
            <person name="Barry K."/>
            <person name="Bills G."/>
            <person name="Bluhm B."/>
            <person name="Cannon C."/>
            <person name="Castanera R."/>
            <person name="Culley D."/>
            <person name="Daum C."/>
            <person name="Ezra D."/>
            <person name="Gonzalez J."/>
            <person name="Henrissat B."/>
            <person name="Kuo A."/>
            <person name="Liang C."/>
            <person name="Lipzen A."/>
            <person name="Lutzoni F."/>
            <person name="Magnuson J."/>
            <person name="Mondo S."/>
            <person name="Nolan M."/>
            <person name="Ohm R."/>
            <person name="Pangilinan J."/>
            <person name="Park H.-J."/>
            <person name="Ramirez L."/>
            <person name="Alfaro M."/>
            <person name="Sun H."/>
            <person name="Tritt A."/>
            <person name="Yoshinaga Y."/>
            <person name="Zwiers L.-H."/>
            <person name="Turgeon B."/>
            <person name="Goodwin S."/>
            <person name="Spatafora J."/>
            <person name="Crous P."/>
            <person name="Grigoriev I."/>
        </authorList>
    </citation>
    <scope>NUCLEOTIDE SEQUENCE [LARGE SCALE GENOMIC DNA]</scope>
    <source>
        <strain evidence="4">CBS 304.66</strain>
    </source>
</reference>
<feature type="transmembrane region" description="Helical" evidence="1">
    <location>
        <begin position="210"/>
        <end position="236"/>
    </location>
</feature>
<keyword evidence="1" id="KW-0812">Transmembrane</keyword>
<dbReference type="EMBL" id="ML986582">
    <property type="protein sequence ID" value="KAF2269358.1"/>
    <property type="molecule type" value="Genomic_DNA"/>
</dbReference>
<dbReference type="Proteomes" id="UP000800093">
    <property type="component" value="Unassembled WGS sequence"/>
</dbReference>
<evidence type="ECO:0000259" key="2">
    <source>
        <dbReference type="Pfam" id="PF20237"/>
    </source>
</evidence>
<organism evidence="3 4">
    <name type="scientific">Lojkania enalia</name>
    <dbReference type="NCBI Taxonomy" id="147567"/>
    <lineage>
        <taxon>Eukaryota</taxon>
        <taxon>Fungi</taxon>
        <taxon>Dikarya</taxon>
        <taxon>Ascomycota</taxon>
        <taxon>Pezizomycotina</taxon>
        <taxon>Dothideomycetes</taxon>
        <taxon>Pleosporomycetidae</taxon>
        <taxon>Pleosporales</taxon>
        <taxon>Pleosporales incertae sedis</taxon>
        <taxon>Lojkania</taxon>
    </lineage>
</organism>
<accession>A0A9P4NA08</accession>
<evidence type="ECO:0000313" key="3">
    <source>
        <dbReference type="EMBL" id="KAF2269358.1"/>
    </source>
</evidence>
<dbReference type="AlphaFoldDB" id="A0A9P4NA08"/>
<gene>
    <name evidence="3" type="ORF">CC78DRAFT_612345</name>
</gene>